<dbReference type="Proteomes" id="UP001302249">
    <property type="component" value="Chromosome"/>
</dbReference>
<organism evidence="3 4">
    <name type="scientific">Stakelama saccharophila</name>
    <dbReference type="NCBI Taxonomy" id="3075605"/>
    <lineage>
        <taxon>Bacteria</taxon>
        <taxon>Pseudomonadati</taxon>
        <taxon>Pseudomonadota</taxon>
        <taxon>Alphaproteobacteria</taxon>
        <taxon>Sphingomonadales</taxon>
        <taxon>Sphingomonadaceae</taxon>
        <taxon>Stakelama</taxon>
    </lineage>
</organism>
<feature type="signal peptide" evidence="1">
    <location>
        <begin position="1"/>
        <end position="18"/>
    </location>
</feature>
<dbReference type="RefSeq" id="WP_313916571.1">
    <property type="nucleotide sequence ID" value="NZ_CP135076.1"/>
</dbReference>
<keyword evidence="4" id="KW-1185">Reference proteome</keyword>
<reference evidence="3 4" key="1">
    <citation type="submission" date="2023-09" db="EMBL/GenBank/DDBJ databases">
        <authorList>
            <person name="Rey-Velasco X."/>
        </authorList>
    </citation>
    <scope>NUCLEOTIDE SEQUENCE [LARGE SCALE GENOMIC DNA]</scope>
    <source>
        <strain evidence="3 4">W311</strain>
    </source>
</reference>
<gene>
    <name evidence="3" type="ORF">RPR59_03125</name>
</gene>
<evidence type="ECO:0000313" key="4">
    <source>
        <dbReference type="Proteomes" id="UP001302249"/>
    </source>
</evidence>
<protein>
    <submittedName>
        <fullName evidence="3">DUF2807 domain-containing protein</fullName>
    </submittedName>
</protein>
<sequence length="227" mass="23168">MARLLLILALLLPAAASARDRTVMLSGFDRVRVEGPFRVTVSTNESPGATVSGDPRAVDAVSVRAQGQTLIIGANANDWGGWPGEREALPVISVRTRILRGASVIGGGMVSVDRAEGHHVELAVTGAGKLQVDALSADDLVGIVAGSGTLQLAGSANRARFTNSGTGRIDADKLIVDDLTVYADGPGSSAFRAERSAEITTTGVGPVSVDGDASCTVRGSGPVHCGR</sequence>
<accession>A0ABZ0BA59</accession>
<name>A0ABZ0BA59_9SPHN</name>
<evidence type="ECO:0000313" key="3">
    <source>
        <dbReference type="EMBL" id="WNO54269.1"/>
    </source>
</evidence>
<dbReference type="EMBL" id="CP135076">
    <property type="protein sequence ID" value="WNO54269.1"/>
    <property type="molecule type" value="Genomic_DNA"/>
</dbReference>
<feature type="domain" description="Putative auto-transporter adhesin head GIN" evidence="2">
    <location>
        <begin position="28"/>
        <end position="213"/>
    </location>
</feature>
<feature type="chain" id="PRO_5046370137" evidence="1">
    <location>
        <begin position="19"/>
        <end position="227"/>
    </location>
</feature>
<dbReference type="Gene3D" id="2.160.20.120">
    <property type="match status" value="1"/>
</dbReference>
<proteinExistence type="predicted"/>
<keyword evidence="1" id="KW-0732">Signal</keyword>
<evidence type="ECO:0000259" key="2">
    <source>
        <dbReference type="Pfam" id="PF10988"/>
    </source>
</evidence>
<dbReference type="Pfam" id="PF10988">
    <property type="entry name" value="DUF2807"/>
    <property type="match status" value="1"/>
</dbReference>
<evidence type="ECO:0000256" key="1">
    <source>
        <dbReference type="SAM" id="SignalP"/>
    </source>
</evidence>
<dbReference type="InterPro" id="IPR021255">
    <property type="entry name" value="DUF2807"/>
</dbReference>